<evidence type="ECO:0000259" key="8">
    <source>
        <dbReference type="PROSITE" id="PS50110"/>
    </source>
</evidence>
<evidence type="ECO:0000256" key="3">
    <source>
        <dbReference type="ARBA" id="ARBA00023015"/>
    </source>
</evidence>
<dbReference type="CDD" id="cd00009">
    <property type="entry name" value="AAA"/>
    <property type="match status" value="1"/>
</dbReference>
<dbReference type="InterPro" id="IPR009057">
    <property type="entry name" value="Homeodomain-like_sf"/>
</dbReference>
<dbReference type="InterPro" id="IPR027417">
    <property type="entry name" value="P-loop_NTPase"/>
</dbReference>
<dbReference type="InterPro" id="IPR058031">
    <property type="entry name" value="AAA_lid_NorR"/>
</dbReference>
<dbReference type="EMBL" id="CP071382">
    <property type="protein sequence ID" value="QSV44925.1"/>
    <property type="molecule type" value="Genomic_DNA"/>
</dbReference>
<feature type="domain" description="Response regulatory" evidence="8">
    <location>
        <begin position="4"/>
        <end position="118"/>
    </location>
</feature>
<dbReference type="Gene3D" id="3.40.50.2300">
    <property type="match status" value="1"/>
</dbReference>
<sequence length="458" mass="51017">MEIRILVVDDELSMREFLAILLKREGYAVDQADSAQKALEFLAGASYDLVISDVKMPGLDGIALLGKIKESAPDTAVLMMTAFSTAEQAVEAMKLGAYDYLAKPFKVEEVKVLVRNALEKRDLKRENQRLRLEVQDRYSFSGLIGKSKKMRELYSLIERVAPSLANILIQGESGTGKELVARAIHYNSPRKDKSFVAVNCGAIPESLMESELFGHKKGSFTGAINDRAGLFEQAEGGTLFLDEIGEVPLQLQAKLLRVIQEKEFRRVGGTGDQKADVRIVAASNRNLEEQVREGSFREDLFYRLNVVQLQMPPLRERIEDIPLLVEHFYRKYVQTPLSGEIISAGALKMLMAYGFPGNVRELENLVERCIVLGGGTISEESLPPQVRGSRITSAAPAGDFEIPEEGMDLEGYLDGIEKRILQQSLERSGGVKKKAAELLGLTFRSFRYRLAKFGMDDE</sequence>
<accession>A0ABX7Q1K4</accession>
<dbReference type="SMART" id="SM00448">
    <property type="entry name" value="REC"/>
    <property type="match status" value="1"/>
</dbReference>
<evidence type="ECO:0000313" key="10">
    <source>
        <dbReference type="Proteomes" id="UP000663651"/>
    </source>
</evidence>
<keyword evidence="6" id="KW-0597">Phosphoprotein</keyword>
<reference evidence="9 10" key="1">
    <citation type="submission" date="2021-03" db="EMBL/GenBank/DDBJ databases">
        <title>Geobacter metallireducens gen. nov. sp. nov., a microorganism capable of coupling the complete oxidation of organic compounds to the reduction of iron and other metals.</title>
        <authorList>
            <person name="Li Y."/>
        </authorList>
    </citation>
    <scope>NUCLEOTIDE SEQUENCE [LARGE SCALE GENOMIC DNA]</scope>
    <source>
        <strain evidence="9 10">Jerry-YX</strain>
    </source>
</reference>
<dbReference type="Pfam" id="PF00158">
    <property type="entry name" value="Sigma54_activat"/>
    <property type="match status" value="1"/>
</dbReference>
<dbReference type="Pfam" id="PF25601">
    <property type="entry name" value="AAA_lid_14"/>
    <property type="match status" value="1"/>
</dbReference>
<evidence type="ECO:0000256" key="1">
    <source>
        <dbReference type="ARBA" id="ARBA00022741"/>
    </source>
</evidence>
<gene>
    <name evidence="9" type="ORF">JZM60_12290</name>
</gene>
<dbReference type="PROSITE" id="PS00675">
    <property type="entry name" value="SIGMA54_INTERACT_1"/>
    <property type="match status" value="1"/>
</dbReference>
<feature type="domain" description="Sigma-54 factor interaction" evidence="7">
    <location>
        <begin position="143"/>
        <end position="371"/>
    </location>
</feature>
<evidence type="ECO:0000256" key="4">
    <source>
        <dbReference type="ARBA" id="ARBA00023125"/>
    </source>
</evidence>
<dbReference type="Gene3D" id="3.40.50.300">
    <property type="entry name" value="P-loop containing nucleotide triphosphate hydrolases"/>
    <property type="match status" value="1"/>
</dbReference>
<dbReference type="SMART" id="SM00382">
    <property type="entry name" value="AAA"/>
    <property type="match status" value="1"/>
</dbReference>
<keyword evidence="3" id="KW-0805">Transcription regulation</keyword>
<evidence type="ECO:0000259" key="7">
    <source>
        <dbReference type="PROSITE" id="PS50045"/>
    </source>
</evidence>
<dbReference type="PROSITE" id="PS00676">
    <property type="entry name" value="SIGMA54_INTERACT_2"/>
    <property type="match status" value="1"/>
</dbReference>
<name>A0ABX7Q1K4_9BACT</name>
<feature type="modified residue" description="4-aspartylphosphate" evidence="6">
    <location>
        <position position="53"/>
    </location>
</feature>
<keyword evidence="1" id="KW-0547">Nucleotide-binding</keyword>
<dbReference type="Proteomes" id="UP000663651">
    <property type="component" value="Chromosome"/>
</dbReference>
<proteinExistence type="predicted"/>
<dbReference type="InterPro" id="IPR025944">
    <property type="entry name" value="Sigma_54_int_dom_CS"/>
</dbReference>
<dbReference type="InterPro" id="IPR011006">
    <property type="entry name" value="CheY-like_superfamily"/>
</dbReference>
<dbReference type="InterPro" id="IPR002197">
    <property type="entry name" value="HTH_Fis"/>
</dbReference>
<protein>
    <submittedName>
        <fullName evidence="9">Sigma-54-dependent Fis family transcriptional regulator</fullName>
    </submittedName>
</protein>
<dbReference type="Gene3D" id="1.10.8.60">
    <property type="match status" value="1"/>
</dbReference>
<dbReference type="PROSITE" id="PS50045">
    <property type="entry name" value="SIGMA54_INTERACT_4"/>
    <property type="match status" value="1"/>
</dbReference>
<keyword evidence="10" id="KW-1185">Reference proteome</keyword>
<keyword evidence="5" id="KW-0804">Transcription</keyword>
<dbReference type="InterPro" id="IPR003593">
    <property type="entry name" value="AAA+_ATPase"/>
</dbReference>
<dbReference type="SUPFAM" id="SSF52540">
    <property type="entry name" value="P-loop containing nucleoside triphosphate hydrolases"/>
    <property type="match status" value="1"/>
</dbReference>
<dbReference type="SUPFAM" id="SSF52172">
    <property type="entry name" value="CheY-like"/>
    <property type="match status" value="1"/>
</dbReference>
<dbReference type="PROSITE" id="PS00688">
    <property type="entry name" value="SIGMA54_INTERACT_3"/>
    <property type="match status" value="1"/>
</dbReference>
<dbReference type="Gene3D" id="1.10.10.60">
    <property type="entry name" value="Homeodomain-like"/>
    <property type="match status" value="1"/>
</dbReference>
<dbReference type="InterPro" id="IPR025943">
    <property type="entry name" value="Sigma_54_int_dom_ATP-bd_2"/>
</dbReference>
<evidence type="ECO:0000256" key="5">
    <source>
        <dbReference type="ARBA" id="ARBA00023163"/>
    </source>
</evidence>
<keyword evidence="4" id="KW-0238">DNA-binding</keyword>
<dbReference type="InterPro" id="IPR001789">
    <property type="entry name" value="Sig_transdc_resp-reg_receiver"/>
</dbReference>
<dbReference type="InterPro" id="IPR025662">
    <property type="entry name" value="Sigma_54_int_dom_ATP-bd_1"/>
</dbReference>
<dbReference type="RefSeq" id="WP_207162739.1">
    <property type="nucleotide sequence ID" value="NZ_CP071382.1"/>
</dbReference>
<dbReference type="PRINTS" id="PR01590">
    <property type="entry name" value="HTHFIS"/>
</dbReference>
<dbReference type="PROSITE" id="PS50110">
    <property type="entry name" value="RESPONSE_REGULATORY"/>
    <property type="match status" value="1"/>
</dbReference>
<dbReference type="Pfam" id="PF02954">
    <property type="entry name" value="HTH_8"/>
    <property type="match status" value="1"/>
</dbReference>
<dbReference type="PANTHER" id="PTHR32071">
    <property type="entry name" value="TRANSCRIPTIONAL REGULATORY PROTEIN"/>
    <property type="match status" value="1"/>
</dbReference>
<dbReference type="PANTHER" id="PTHR32071:SF113">
    <property type="entry name" value="ALGINATE BIOSYNTHESIS TRANSCRIPTIONAL REGULATORY PROTEIN ALGB"/>
    <property type="match status" value="1"/>
</dbReference>
<evidence type="ECO:0000256" key="2">
    <source>
        <dbReference type="ARBA" id="ARBA00022840"/>
    </source>
</evidence>
<keyword evidence="2" id="KW-0067">ATP-binding</keyword>
<dbReference type="InterPro" id="IPR002078">
    <property type="entry name" value="Sigma_54_int"/>
</dbReference>
<evidence type="ECO:0000313" key="9">
    <source>
        <dbReference type="EMBL" id="QSV44925.1"/>
    </source>
</evidence>
<organism evidence="9 10">
    <name type="scientific">Geobacter benzoatilyticus</name>
    <dbReference type="NCBI Taxonomy" id="2815309"/>
    <lineage>
        <taxon>Bacteria</taxon>
        <taxon>Pseudomonadati</taxon>
        <taxon>Thermodesulfobacteriota</taxon>
        <taxon>Desulfuromonadia</taxon>
        <taxon>Geobacterales</taxon>
        <taxon>Geobacteraceae</taxon>
        <taxon>Geobacter</taxon>
    </lineage>
</organism>
<evidence type="ECO:0000256" key="6">
    <source>
        <dbReference type="PROSITE-ProRule" id="PRU00169"/>
    </source>
</evidence>
<dbReference type="SUPFAM" id="SSF46689">
    <property type="entry name" value="Homeodomain-like"/>
    <property type="match status" value="1"/>
</dbReference>
<dbReference type="Pfam" id="PF00072">
    <property type="entry name" value="Response_reg"/>
    <property type="match status" value="1"/>
</dbReference>